<organism evidence="3">
    <name type="scientific">freshwater metagenome</name>
    <dbReference type="NCBI Taxonomy" id="449393"/>
    <lineage>
        <taxon>unclassified sequences</taxon>
        <taxon>metagenomes</taxon>
        <taxon>ecological metagenomes</taxon>
    </lineage>
</organism>
<keyword evidence="2" id="KW-0812">Transmembrane</keyword>
<sequence length="187" mass="20538">MSAKRKARKEFEKEQELEKLREKKERKEYVARDVAQKAAAKFDAMSPEEKTIFLKKQSKMRKIALIIFLCAFGLFLVGIFGSSDEPATTDTQTAPSANAVFSGKVLSSKVINPATVQVKFEITNTGTDAGIPSCIVRVQDASRTYKGFDSPIFDYAIEPNSSITGAINLTVTKEGAYFVTEGEVSCS</sequence>
<gene>
    <name evidence="3" type="ORF">UFOPK3937_00448</name>
</gene>
<evidence type="ECO:0000256" key="1">
    <source>
        <dbReference type="SAM" id="Coils"/>
    </source>
</evidence>
<proteinExistence type="predicted"/>
<name>A0A6J7MDN5_9ZZZZ</name>
<evidence type="ECO:0000313" key="3">
    <source>
        <dbReference type="EMBL" id="CAB4975794.1"/>
    </source>
</evidence>
<keyword evidence="1" id="KW-0175">Coiled coil</keyword>
<reference evidence="3" key="1">
    <citation type="submission" date="2020-05" db="EMBL/GenBank/DDBJ databases">
        <authorList>
            <person name="Chiriac C."/>
            <person name="Salcher M."/>
            <person name="Ghai R."/>
            <person name="Kavagutti S V."/>
        </authorList>
    </citation>
    <scope>NUCLEOTIDE SEQUENCE</scope>
</reference>
<feature type="transmembrane region" description="Helical" evidence="2">
    <location>
        <begin position="63"/>
        <end position="81"/>
    </location>
</feature>
<keyword evidence="2" id="KW-0472">Membrane</keyword>
<evidence type="ECO:0000256" key="2">
    <source>
        <dbReference type="SAM" id="Phobius"/>
    </source>
</evidence>
<feature type="coiled-coil region" evidence="1">
    <location>
        <begin position="3"/>
        <end position="37"/>
    </location>
</feature>
<dbReference type="EMBL" id="CAFBOJ010000034">
    <property type="protein sequence ID" value="CAB4975794.1"/>
    <property type="molecule type" value="Genomic_DNA"/>
</dbReference>
<dbReference type="AlphaFoldDB" id="A0A6J7MDN5"/>
<keyword evidence="2" id="KW-1133">Transmembrane helix</keyword>
<protein>
    <submittedName>
        <fullName evidence="3">Unannotated protein</fullName>
    </submittedName>
</protein>
<accession>A0A6J7MDN5</accession>